<dbReference type="VEuPathDB" id="FungiDB:AMAG_19445"/>
<evidence type="ECO:0000313" key="2">
    <source>
        <dbReference type="EMBL" id="KNE65234.1"/>
    </source>
</evidence>
<keyword evidence="3" id="KW-1185">Reference proteome</keyword>
<protein>
    <submittedName>
        <fullName evidence="2">Uncharacterized protein</fullName>
    </submittedName>
</protein>
<sequence length="81" mass="8767">MSRRLSVLARCPTKKGAKKARAKSKFNEDATPIVLDEDSDHGEDDDGENAPDSQHPPSPPLARNTAALLHARTVLPRQPTA</sequence>
<dbReference type="Proteomes" id="UP000054350">
    <property type="component" value="Unassembled WGS sequence"/>
</dbReference>
<organism evidence="2 3">
    <name type="scientific">Allomyces macrogynus (strain ATCC 38327)</name>
    <name type="common">Allomyces javanicus var. macrogynus</name>
    <dbReference type="NCBI Taxonomy" id="578462"/>
    <lineage>
        <taxon>Eukaryota</taxon>
        <taxon>Fungi</taxon>
        <taxon>Fungi incertae sedis</taxon>
        <taxon>Blastocladiomycota</taxon>
        <taxon>Blastocladiomycetes</taxon>
        <taxon>Blastocladiales</taxon>
        <taxon>Blastocladiaceae</taxon>
        <taxon>Allomyces</taxon>
    </lineage>
</organism>
<feature type="compositionally biased region" description="Basic residues" evidence="1">
    <location>
        <begin position="12"/>
        <end position="24"/>
    </location>
</feature>
<accession>A0A0L0SS94</accession>
<feature type="compositionally biased region" description="Acidic residues" evidence="1">
    <location>
        <begin position="35"/>
        <end position="49"/>
    </location>
</feature>
<name>A0A0L0SS94_ALLM3</name>
<reference evidence="3" key="2">
    <citation type="submission" date="2009-11" db="EMBL/GenBank/DDBJ databases">
        <title>The Genome Sequence of Allomyces macrogynus strain ATCC 38327.</title>
        <authorList>
            <consortium name="The Broad Institute Genome Sequencing Platform"/>
            <person name="Russ C."/>
            <person name="Cuomo C."/>
            <person name="Shea T."/>
            <person name="Young S.K."/>
            <person name="Zeng Q."/>
            <person name="Koehrsen M."/>
            <person name="Haas B."/>
            <person name="Borodovsky M."/>
            <person name="Guigo R."/>
            <person name="Alvarado L."/>
            <person name="Berlin A."/>
            <person name="Borenstein D."/>
            <person name="Chen Z."/>
            <person name="Engels R."/>
            <person name="Freedman E."/>
            <person name="Gellesch M."/>
            <person name="Goldberg J."/>
            <person name="Griggs A."/>
            <person name="Gujja S."/>
            <person name="Heiman D."/>
            <person name="Hepburn T."/>
            <person name="Howarth C."/>
            <person name="Jen D."/>
            <person name="Larson L."/>
            <person name="Lewis B."/>
            <person name="Mehta T."/>
            <person name="Park D."/>
            <person name="Pearson M."/>
            <person name="Roberts A."/>
            <person name="Saif S."/>
            <person name="Shenoy N."/>
            <person name="Sisk P."/>
            <person name="Stolte C."/>
            <person name="Sykes S."/>
            <person name="Walk T."/>
            <person name="White J."/>
            <person name="Yandava C."/>
            <person name="Burger G."/>
            <person name="Gray M.W."/>
            <person name="Holland P.W.H."/>
            <person name="King N."/>
            <person name="Lang F.B.F."/>
            <person name="Roger A.J."/>
            <person name="Ruiz-Trillo I."/>
            <person name="Lander E."/>
            <person name="Nusbaum C."/>
        </authorList>
    </citation>
    <scope>NUCLEOTIDE SEQUENCE [LARGE SCALE GENOMIC DNA]</scope>
    <source>
        <strain evidence="3">ATCC 38327</strain>
    </source>
</reference>
<evidence type="ECO:0000256" key="1">
    <source>
        <dbReference type="SAM" id="MobiDB-lite"/>
    </source>
</evidence>
<proteinExistence type="predicted"/>
<dbReference type="EMBL" id="GG745346">
    <property type="protein sequence ID" value="KNE65234.1"/>
    <property type="molecule type" value="Genomic_DNA"/>
</dbReference>
<dbReference type="AlphaFoldDB" id="A0A0L0SS94"/>
<evidence type="ECO:0000313" key="3">
    <source>
        <dbReference type="Proteomes" id="UP000054350"/>
    </source>
</evidence>
<gene>
    <name evidence="2" type="ORF">AMAG_19445</name>
</gene>
<reference evidence="2 3" key="1">
    <citation type="submission" date="2009-11" db="EMBL/GenBank/DDBJ databases">
        <title>Annotation of Allomyces macrogynus ATCC 38327.</title>
        <authorList>
            <consortium name="The Broad Institute Genome Sequencing Platform"/>
            <person name="Russ C."/>
            <person name="Cuomo C."/>
            <person name="Burger G."/>
            <person name="Gray M.W."/>
            <person name="Holland P.W.H."/>
            <person name="King N."/>
            <person name="Lang F.B.F."/>
            <person name="Roger A.J."/>
            <person name="Ruiz-Trillo I."/>
            <person name="Young S.K."/>
            <person name="Zeng Q."/>
            <person name="Gargeya S."/>
            <person name="Fitzgerald M."/>
            <person name="Haas B."/>
            <person name="Abouelleil A."/>
            <person name="Alvarado L."/>
            <person name="Arachchi H.M."/>
            <person name="Berlin A."/>
            <person name="Chapman S.B."/>
            <person name="Gearin G."/>
            <person name="Goldberg J."/>
            <person name="Griggs A."/>
            <person name="Gujja S."/>
            <person name="Hansen M."/>
            <person name="Heiman D."/>
            <person name="Howarth C."/>
            <person name="Larimer J."/>
            <person name="Lui A."/>
            <person name="MacDonald P.J.P."/>
            <person name="McCowen C."/>
            <person name="Montmayeur A."/>
            <person name="Murphy C."/>
            <person name="Neiman D."/>
            <person name="Pearson M."/>
            <person name="Priest M."/>
            <person name="Roberts A."/>
            <person name="Saif S."/>
            <person name="Shea T."/>
            <person name="Sisk P."/>
            <person name="Stolte C."/>
            <person name="Sykes S."/>
            <person name="Wortman J."/>
            <person name="Nusbaum C."/>
            <person name="Birren B."/>
        </authorList>
    </citation>
    <scope>NUCLEOTIDE SEQUENCE [LARGE SCALE GENOMIC DNA]</scope>
    <source>
        <strain evidence="2 3">ATCC 38327</strain>
    </source>
</reference>
<feature type="region of interest" description="Disordered" evidence="1">
    <location>
        <begin position="1"/>
        <end position="62"/>
    </location>
</feature>